<dbReference type="InterPro" id="IPR050362">
    <property type="entry name" value="Cation-dep_OMT"/>
</dbReference>
<dbReference type="InterPro" id="IPR043675">
    <property type="entry name" value="TrmR_methyltr"/>
</dbReference>
<evidence type="ECO:0000313" key="6">
    <source>
        <dbReference type="Proteomes" id="UP001221302"/>
    </source>
</evidence>
<keyword evidence="4" id="KW-0460">Magnesium</keyword>
<feature type="binding site" evidence="4">
    <location>
        <position position="41"/>
    </location>
    <ligand>
        <name>S-adenosyl-L-methionine</name>
        <dbReference type="ChEBI" id="CHEBI:59789"/>
    </ligand>
</feature>
<dbReference type="InterPro" id="IPR029063">
    <property type="entry name" value="SAM-dependent_MTases_sf"/>
</dbReference>
<gene>
    <name evidence="4" type="primary">trmR</name>
    <name evidence="5" type="ORF">P0M35_08230</name>
</gene>
<dbReference type="PANTHER" id="PTHR10509:SF14">
    <property type="entry name" value="CAFFEOYL-COA O-METHYLTRANSFERASE 3-RELATED"/>
    <property type="match status" value="1"/>
</dbReference>
<comment type="function">
    <text evidence="4">Catalyzes the methylation of 5-hydroxyuridine (ho5U) to form 5-methoxyuridine (mo5U) at position 34 in tRNAs.</text>
</comment>
<dbReference type="Pfam" id="PF01596">
    <property type="entry name" value="Methyltransf_3"/>
    <property type="match status" value="1"/>
</dbReference>
<feature type="binding site" evidence="4">
    <location>
        <position position="71"/>
    </location>
    <ligand>
        <name>S-adenosyl-L-methionine</name>
        <dbReference type="ChEBI" id="CHEBI:59789"/>
    </ligand>
</feature>
<dbReference type="PROSITE" id="PS51682">
    <property type="entry name" value="SAM_OMT_I"/>
    <property type="match status" value="1"/>
</dbReference>
<name>A0AAE3TCP0_9BACT</name>
<accession>A0AAE3TCP0</accession>
<dbReference type="GO" id="GO:0030488">
    <property type="term" value="P:tRNA methylation"/>
    <property type="evidence" value="ECO:0007669"/>
    <property type="project" value="UniProtKB-UniRule"/>
</dbReference>
<dbReference type="GO" id="GO:0000287">
    <property type="term" value="F:magnesium ion binding"/>
    <property type="evidence" value="ECO:0007669"/>
    <property type="project" value="UniProtKB-UniRule"/>
</dbReference>
<comment type="subunit">
    <text evidence="4">Homodimer.</text>
</comment>
<proteinExistence type="inferred from homology"/>
<protein>
    <recommendedName>
        <fullName evidence="4">tRNA 5-hydroxyuridine methyltransferase</fullName>
        <ecNumber evidence="4">2.1.1.-</ecNumber>
    </recommendedName>
    <alternativeName>
        <fullName evidence="4">ho5U methyltransferase</fullName>
    </alternativeName>
</protein>
<evidence type="ECO:0000256" key="4">
    <source>
        <dbReference type="HAMAP-Rule" id="MF_02217"/>
    </source>
</evidence>
<keyword evidence="4" id="KW-0819">tRNA processing</keyword>
<feature type="binding site" evidence="4">
    <location>
        <position position="135"/>
    </location>
    <ligand>
        <name>Mg(2+)</name>
        <dbReference type="ChEBI" id="CHEBI:18420"/>
    </ligand>
</feature>
<comment type="similarity">
    <text evidence="4">Belongs to the class I-like SAM-binding methyltransferase superfamily. Cation-dependent O-methyltransferase family.</text>
</comment>
<dbReference type="SUPFAM" id="SSF53335">
    <property type="entry name" value="S-adenosyl-L-methionine-dependent methyltransferases"/>
    <property type="match status" value="1"/>
</dbReference>
<evidence type="ECO:0000313" key="5">
    <source>
        <dbReference type="EMBL" id="MDF1612135.1"/>
    </source>
</evidence>
<dbReference type="AlphaFoldDB" id="A0AAE3TCP0"/>
<dbReference type="GO" id="GO:0016300">
    <property type="term" value="F:tRNA (uridine) methyltransferase activity"/>
    <property type="evidence" value="ECO:0007669"/>
    <property type="project" value="UniProtKB-UniRule"/>
</dbReference>
<keyword evidence="4" id="KW-0479">Metal-binding</keyword>
<dbReference type="RefSeq" id="WP_321535903.1">
    <property type="nucleotide sequence ID" value="NZ_JARGDL010000010.1"/>
</dbReference>
<feature type="binding site" evidence="4">
    <location>
        <position position="89"/>
    </location>
    <ligand>
        <name>S-adenosyl-L-methionine</name>
        <dbReference type="ChEBI" id="CHEBI:59789"/>
    </ligand>
</feature>
<keyword evidence="6" id="KW-1185">Reference proteome</keyword>
<reference evidence="5" key="1">
    <citation type="submission" date="2023-03" db="EMBL/GenBank/DDBJ databases">
        <title>Stygiobacter electus gen. nov., sp. nov., facultatively anaerobic thermotolerant bacterium of the class Ignavibacteria from a well of Yessentuki mineral water deposit.</title>
        <authorList>
            <person name="Podosokorskaya O.A."/>
            <person name="Elcheninov A.G."/>
            <person name="Petrova N.F."/>
            <person name="Zavarzina D.G."/>
            <person name="Kublanov I.V."/>
            <person name="Merkel A.Y."/>
        </authorList>
    </citation>
    <scope>NUCLEOTIDE SEQUENCE</scope>
    <source>
        <strain evidence="5">09-Me</strain>
    </source>
</reference>
<feature type="binding site" evidence="4">
    <location>
        <position position="162"/>
    </location>
    <ligand>
        <name>Mg(2+)</name>
        <dbReference type="ChEBI" id="CHEBI:18420"/>
    </ligand>
</feature>
<keyword evidence="1 4" id="KW-0489">Methyltransferase</keyword>
<dbReference type="HAMAP" id="MF_02217">
    <property type="entry name" value="TrmR_methyltr"/>
    <property type="match status" value="1"/>
</dbReference>
<dbReference type="PANTHER" id="PTHR10509">
    <property type="entry name" value="O-METHYLTRANSFERASE-RELATED"/>
    <property type="match status" value="1"/>
</dbReference>
<dbReference type="GO" id="GO:0008171">
    <property type="term" value="F:O-methyltransferase activity"/>
    <property type="evidence" value="ECO:0007669"/>
    <property type="project" value="InterPro"/>
</dbReference>
<feature type="binding site" evidence="4">
    <location>
        <begin position="117"/>
        <end position="118"/>
    </location>
    <ligand>
        <name>S-adenosyl-L-methionine</name>
        <dbReference type="ChEBI" id="CHEBI:59789"/>
    </ligand>
</feature>
<dbReference type="InterPro" id="IPR002935">
    <property type="entry name" value="SAM_O-MeTrfase"/>
</dbReference>
<dbReference type="EC" id="2.1.1.-" evidence="4"/>
<dbReference type="CDD" id="cd02440">
    <property type="entry name" value="AdoMet_MTases"/>
    <property type="match status" value="1"/>
</dbReference>
<evidence type="ECO:0000256" key="1">
    <source>
        <dbReference type="ARBA" id="ARBA00022603"/>
    </source>
</evidence>
<comment type="caution">
    <text evidence="5">The sequence shown here is derived from an EMBL/GenBank/DDBJ whole genome shotgun (WGS) entry which is preliminary data.</text>
</comment>
<dbReference type="Gene3D" id="3.40.50.150">
    <property type="entry name" value="Vaccinia Virus protein VP39"/>
    <property type="match status" value="1"/>
</dbReference>
<keyword evidence="2 4" id="KW-0808">Transferase</keyword>
<organism evidence="5 6">
    <name type="scientific">Stygiobacter electus</name>
    <dbReference type="NCBI Taxonomy" id="3032292"/>
    <lineage>
        <taxon>Bacteria</taxon>
        <taxon>Pseudomonadati</taxon>
        <taxon>Ignavibacteriota</taxon>
        <taxon>Ignavibacteria</taxon>
        <taxon>Ignavibacteriales</taxon>
        <taxon>Melioribacteraceae</taxon>
        <taxon>Stygiobacter</taxon>
    </lineage>
</organism>
<keyword evidence="3 4" id="KW-0949">S-adenosyl-L-methionine</keyword>
<comment type="catalytic activity">
    <reaction evidence="4">
        <text>5-hydroxyuridine(34) in tRNA + S-adenosyl-L-methionine = 5-methoxyuridine(34) in tRNA + S-adenosyl-L-homocysteine + H(+)</text>
        <dbReference type="Rhea" id="RHEA:60524"/>
        <dbReference type="Rhea" id="RHEA-COMP:13381"/>
        <dbReference type="Rhea" id="RHEA-COMP:15591"/>
        <dbReference type="ChEBI" id="CHEBI:15378"/>
        <dbReference type="ChEBI" id="CHEBI:57856"/>
        <dbReference type="ChEBI" id="CHEBI:59789"/>
        <dbReference type="ChEBI" id="CHEBI:136877"/>
        <dbReference type="ChEBI" id="CHEBI:143860"/>
    </reaction>
</comment>
<evidence type="ECO:0000256" key="2">
    <source>
        <dbReference type="ARBA" id="ARBA00022679"/>
    </source>
</evidence>
<dbReference type="Proteomes" id="UP001221302">
    <property type="component" value="Unassembled WGS sequence"/>
</dbReference>
<feature type="binding site" evidence="4">
    <location>
        <position position="135"/>
    </location>
    <ligand>
        <name>S-adenosyl-L-methionine</name>
        <dbReference type="ChEBI" id="CHEBI:59789"/>
    </ligand>
</feature>
<feature type="binding site" evidence="4">
    <location>
        <position position="161"/>
    </location>
    <ligand>
        <name>Mg(2+)</name>
        <dbReference type="ChEBI" id="CHEBI:18420"/>
    </ligand>
</feature>
<dbReference type="GO" id="GO:0008757">
    <property type="term" value="F:S-adenosylmethionine-dependent methyltransferase activity"/>
    <property type="evidence" value="ECO:0007669"/>
    <property type="project" value="TreeGrafter"/>
</dbReference>
<evidence type="ECO:0000256" key="3">
    <source>
        <dbReference type="ARBA" id="ARBA00022691"/>
    </source>
</evidence>
<sequence>MTKKYIINPAQEIYLKNLRKEKDKFILELEEYALQNKIPILNWLAADFLEQLIKINRPKKVLEIGMAIGYSSIRIARSLRKKGIIYTIEKSPKNIEEAKINFEKSNLNDKIKILEGDALDIMPKLEMKFDFIFLDADKEDYEKLFHYSAMLLKKRGVIFIDNLLWHGNVASKTVTKDMKKSTQTIREFNKLFLNSEIFDSKIYPIGDGIGIGIKK</sequence>
<dbReference type="EMBL" id="JARGDL010000010">
    <property type="protein sequence ID" value="MDF1612135.1"/>
    <property type="molecule type" value="Genomic_DNA"/>
</dbReference>